<evidence type="ECO:0000256" key="4">
    <source>
        <dbReference type="SAM" id="SignalP"/>
    </source>
</evidence>
<dbReference type="RefSeq" id="WP_141982550.1">
    <property type="nucleotide sequence ID" value="NZ_VFPP01000001.1"/>
</dbReference>
<dbReference type="GO" id="GO:0003847">
    <property type="term" value="F:1-alkyl-2-acetylglycerophosphocholine esterase activity"/>
    <property type="evidence" value="ECO:0007669"/>
    <property type="project" value="TreeGrafter"/>
</dbReference>
<evidence type="ECO:0000256" key="3">
    <source>
        <dbReference type="ARBA" id="ARBA00023098"/>
    </source>
</evidence>
<keyword evidence="1 5" id="KW-0378">Hydrolase</keyword>
<accession>A0A543JNK7</accession>
<proteinExistence type="predicted"/>
<keyword evidence="3" id="KW-0443">Lipid metabolism</keyword>
<feature type="chain" id="PRO_5021974922" evidence="4">
    <location>
        <begin position="26"/>
        <end position="394"/>
    </location>
</feature>
<evidence type="ECO:0000313" key="5">
    <source>
        <dbReference type="EMBL" id="TQM84355.1"/>
    </source>
</evidence>
<evidence type="ECO:0000256" key="2">
    <source>
        <dbReference type="ARBA" id="ARBA00022963"/>
    </source>
</evidence>
<dbReference type="Proteomes" id="UP000316628">
    <property type="component" value="Unassembled WGS sequence"/>
</dbReference>
<dbReference type="PANTHER" id="PTHR10272">
    <property type="entry name" value="PLATELET-ACTIVATING FACTOR ACETYLHYDROLASE"/>
    <property type="match status" value="1"/>
</dbReference>
<evidence type="ECO:0000313" key="6">
    <source>
        <dbReference type="Proteomes" id="UP000316628"/>
    </source>
</evidence>
<organism evidence="5 6">
    <name type="scientific">Saccharothrix saharensis</name>
    <dbReference type="NCBI Taxonomy" id="571190"/>
    <lineage>
        <taxon>Bacteria</taxon>
        <taxon>Bacillati</taxon>
        <taxon>Actinomycetota</taxon>
        <taxon>Actinomycetes</taxon>
        <taxon>Pseudonocardiales</taxon>
        <taxon>Pseudonocardiaceae</taxon>
        <taxon>Saccharothrix</taxon>
    </lineage>
</organism>
<dbReference type="PANTHER" id="PTHR10272:SF0">
    <property type="entry name" value="PLATELET-ACTIVATING FACTOR ACETYLHYDROLASE"/>
    <property type="match status" value="1"/>
</dbReference>
<dbReference type="Pfam" id="PF03403">
    <property type="entry name" value="PAF-AH_p_II"/>
    <property type="match status" value="1"/>
</dbReference>
<dbReference type="GO" id="GO:0016042">
    <property type="term" value="P:lipid catabolic process"/>
    <property type="evidence" value="ECO:0007669"/>
    <property type="project" value="UniProtKB-KW"/>
</dbReference>
<dbReference type="InterPro" id="IPR029058">
    <property type="entry name" value="AB_hydrolase_fold"/>
</dbReference>
<comment type="caution">
    <text evidence="5">The sequence shown here is derived from an EMBL/GenBank/DDBJ whole genome shotgun (WGS) entry which is preliminary data.</text>
</comment>
<name>A0A543JNK7_9PSEU</name>
<dbReference type="AlphaFoldDB" id="A0A543JNK7"/>
<gene>
    <name evidence="5" type="ORF">FHX81_6799</name>
</gene>
<dbReference type="EMBL" id="VFPP01000001">
    <property type="protein sequence ID" value="TQM84355.1"/>
    <property type="molecule type" value="Genomic_DNA"/>
</dbReference>
<dbReference type="SUPFAM" id="SSF53474">
    <property type="entry name" value="alpha/beta-Hydrolases"/>
    <property type="match status" value="1"/>
</dbReference>
<dbReference type="OrthoDB" id="569821at2"/>
<reference evidence="5 6" key="1">
    <citation type="submission" date="2019-06" db="EMBL/GenBank/DDBJ databases">
        <title>Sequencing the genomes of 1000 actinobacteria strains.</title>
        <authorList>
            <person name="Klenk H.-P."/>
        </authorList>
    </citation>
    <scope>NUCLEOTIDE SEQUENCE [LARGE SCALE GENOMIC DNA]</scope>
    <source>
        <strain evidence="5 6">DSM 45456</strain>
    </source>
</reference>
<protein>
    <submittedName>
        <fullName evidence="5">Platelet-activating factor acetylhydrolase isoform II</fullName>
    </submittedName>
</protein>
<keyword evidence="4" id="KW-0732">Signal</keyword>
<feature type="signal peptide" evidence="4">
    <location>
        <begin position="1"/>
        <end position="25"/>
    </location>
</feature>
<evidence type="ECO:0000256" key="1">
    <source>
        <dbReference type="ARBA" id="ARBA00022801"/>
    </source>
</evidence>
<dbReference type="Gene3D" id="3.40.50.1820">
    <property type="entry name" value="alpha/beta hydrolase"/>
    <property type="match status" value="1"/>
</dbReference>
<keyword evidence="2" id="KW-0442">Lipid degradation</keyword>
<sequence length="394" mass="42278">MTGKRLLLPVLIAGATLAAAAPATAAVTFELPAPTGPHRVGVTDLHLVDHTRPDPWRPDTARELMVTIRYPATPSPAGEAPFMPPAVAEAVAASDARALRLDPADLDYGFPTHSVPDAPAVPGRRPVVLYSPGRGNPRALGTSLLEQLASKGYVVVAIDHTHEPLAVQFPDGRVAPRSIPPITIDVSKQMMATRAQDTGFVLDQLDVLAAGGNPDAGRRDLPRNLGRSLDLSRVGMVGHSAGGFTTGEAMLTDRRIDAGANLDGSMAYNQSTGDFGRVADEGLDRPFLLMSAGDHSAASDLSWQRFLAHHRGWVRQLHLPDGEHSSFTDHQSLVPHLRLDPTVTAPIVGTVDPDRSTAAQRAYLTAFFDQHLRHRPQRLLEGPSDRHPDVRFLG</sequence>
<keyword evidence="6" id="KW-1185">Reference proteome</keyword>